<reference evidence="2" key="1">
    <citation type="journal article" date="2014" name="Nucleic Acids Res.">
        <title>The evolutionary dynamics of variant antigen genes in Babesia reveal a history of genomic innovation underlying host-parasite interaction.</title>
        <authorList>
            <person name="Jackson A.P."/>
            <person name="Otto T.D."/>
            <person name="Darby A."/>
            <person name="Ramaprasad A."/>
            <person name="Xia D."/>
            <person name="Echaide I.E."/>
            <person name="Farber M."/>
            <person name="Gahlot S."/>
            <person name="Gamble J."/>
            <person name="Gupta D."/>
            <person name="Gupta Y."/>
            <person name="Jackson L."/>
            <person name="Malandrin L."/>
            <person name="Malas T.B."/>
            <person name="Moussa E."/>
            <person name="Nair M."/>
            <person name="Reid A.J."/>
            <person name="Sanders M."/>
            <person name="Sharma J."/>
            <person name="Tracey A."/>
            <person name="Quail M.A."/>
            <person name="Weir W."/>
            <person name="Wastling J.M."/>
            <person name="Hall N."/>
            <person name="Willadsen P."/>
            <person name="Lingelbach K."/>
            <person name="Shiels B."/>
            <person name="Tait A."/>
            <person name="Berriman M."/>
            <person name="Allred D.R."/>
            <person name="Pain A."/>
        </authorList>
    </citation>
    <scope>NUCLEOTIDE SEQUENCE</scope>
    <source>
        <strain evidence="2">1802A</strain>
    </source>
</reference>
<feature type="non-terminal residue" evidence="2">
    <location>
        <position position="1"/>
    </location>
</feature>
<name>A0AAD9GB73_BABDI</name>
<keyword evidence="1" id="KW-1133">Transmembrane helix</keyword>
<protein>
    <submittedName>
        <fullName evidence="2">Variant erythrocyte surface antigen-1 family protein</fullName>
    </submittedName>
</protein>
<evidence type="ECO:0000256" key="1">
    <source>
        <dbReference type="SAM" id="Phobius"/>
    </source>
</evidence>
<keyword evidence="1" id="KW-0472">Membrane</keyword>
<proteinExistence type="predicted"/>
<evidence type="ECO:0000313" key="2">
    <source>
        <dbReference type="EMBL" id="KAK1935291.1"/>
    </source>
</evidence>
<keyword evidence="3" id="KW-1185">Reference proteome</keyword>
<comment type="caution">
    <text evidence="2">The sequence shown here is derived from an EMBL/GenBank/DDBJ whole genome shotgun (WGS) entry which is preliminary data.</text>
</comment>
<organism evidence="2 3">
    <name type="scientific">Babesia divergens</name>
    <dbReference type="NCBI Taxonomy" id="32595"/>
    <lineage>
        <taxon>Eukaryota</taxon>
        <taxon>Sar</taxon>
        <taxon>Alveolata</taxon>
        <taxon>Apicomplexa</taxon>
        <taxon>Aconoidasida</taxon>
        <taxon>Piroplasmida</taxon>
        <taxon>Babesiidae</taxon>
        <taxon>Babesia</taxon>
    </lineage>
</organism>
<keyword evidence="1" id="KW-0812">Transmembrane</keyword>
<gene>
    <name evidence="2" type="ORF">X943_001322</name>
</gene>
<sequence length="788" mass="88114">RDFLYYCVHMVGAHVDRIKDKINAKGNTCKKCGKPGKSGTSPCDCNNNCNGSDCKPCDVLLADSHLMAILTRKFSSSYDSSNAKWDSLCSSKPCCSNPSCPCPRSGPSCPDNGCCEKCPKRLCAKIFLGFIPALYFGLKILHDRCQDPVTWPDWQKISMNSDGNPSSGLAKFLQALGYDLKNDLNVSLPGSEFFPLLDSLYGSNGKFERFYNFVSDKYFVPSRSPSPKSTPKDPLTVRQMLLWLYGLRFTSGFHDLVLYCSALCSPFGNSFHPDAFCYYIYTCSFILPVAIISFIESSDSALSLISSSSEWTSFSYPSDPSSLADMLFKYVRKIYIPFNFLRFQCGRNPDQAGWMDCYFGSQCAQKFNGDSLPPASSAPSTSPSGSSCCPPGSGQGILCTAETNKKVHEEHCAKKGQDCIGLGPCTGHSSGKCKDPCPHHLMRFLIDEPFDPKSQSQDLKNLPTPFKPPPGYPKMGFKSDSLPSTGRDGLSLHGAIKYFCLDGFYPLTRLLQFSLCIFRNPPDTLGELFAFFFRFGYSNVFMDFASYVDGEPGFYSGSDLKTALENLYGSHSNSHPFDLRSLHGCHVPTSTSSCGQYLHPLTYNAYNNNIFIKDFLDTYLSWVCYSAEKFEKKLKDFYNDASEKSLKCCLSSSKCEKIVECPCALPFLYKYGLTFMKASTLNDKNKKCSDFLDQLEKVLGLPSDPSTPLSKLLEEIPKLIWSIRKPFFLFILAFWAFVISYFLYVQLYKLDLLHLKSHAHFSRSFKILPSTLFSDASSKLKDLSYFTL</sequence>
<feature type="transmembrane region" description="Helical" evidence="1">
    <location>
        <begin position="727"/>
        <end position="747"/>
    </location>
</feature>
<dbReference type="Proteomes" id="UP001195914">
    <property type="component" value="Unassembled WGS sequence"/>
</dbReference>
<dbReference type="EMBL" id="JAHBMH010000055">
    <property type="protein sequence ID" value="KAK1935291.1"/>
    <property type="molecule type" value="Genomic_DNA"/>
</dbReference>
<dbReference type="AlphaFoldDB" id="A0AAD9GB73"/>
<reference evidence="2" key="2">
    <citation type="submission" date="2021-05" db="EMBL/GenBank/DDBJ databases">
        <authorList>
            <person name="Pain A."/>
        </authorList>
    </citation>
    <scope>NUCLEOTIDE SEQUENCE</scope>
    <source>
        <strain evidence="2">1802A</strain>
    </source>
</reference>
<accession>A0AAD9GB73</accession>
<evidence type="ECO:0000313" key="3">
    <source>
        <dbReference type="Proteomes" id="UP001195914"/>
    </source>
</evidence>